<evidence type="ECO:0000313" key="1">
    <source>
        <dbReference type="EMBL" id="KKM06408.1"/>
    </source>
</evidence>
<dbReference type="AlphaFoldDB" id="A0A0F9K5B1"/>
<protein>
    <submittedName>
        <fullName evidence="1">Uncharacterized protein</fullName>
    </submittedName>
</protein>
<feature type="non-terminal residue" evidence="1">
    <location>
        <position position="145"/>
    </location>
</feature>
<name>A0A0F9K5B1_9ZZZZ</name>
<proteinExistence type="predicted"/>
<comment type="caution">
    <text evidence="1">The sequence shown here is derived from an EMBL/GenBank/DDBJ whole genome shotgun (WGS) entry which is preliminary data.</text>
</comment>
<gene>
    <name evidence="1" type="ORF">LCGC14_1744250</name>
</gene>
<accession>A0A0F9K5B1</accession>
<dbReference type="EMBL" id="LAZR01016000">
    <property type="protein sequence ID" value="KKM06408.1"/>
    <property type="molecule type" value="Genomic_DNA"/>
</dbReference>
<sequence>MIETNAAWDMENARLGKQPIYVFEIGGESQVYSTHDLVAEGVSQAFTDGAGNYVYLYQISNDGSAILLGTMLTSSGPVYMADNATQLMVVDNPNGYIYQIFGTSGGTGQVSGDGLVKIADAGFLGARYVSYLDNVFLVAVPGTNP</sequence>
<reference evidence="1" key="1">
    <citation type="journal article" date="2015" name="Nature">
        <title>Complex archaea that bridge the gap between prokaryotes and eukaryotes.</title>
        <authorList>
            <person name="Spang A."/>
            <person name="Saw J.H."/>
            <person name="Jorgensen S.L."/>
            <person name="Zaremba-Niedzwiedzka K."/>
            <person name="Martijn J."/>
            <person name="Lind A.E."/>
            <person name="van Eijk R."/>
            <person name="Schleper C."/>
            <person name="Guy L."/>
            <person name="Ettema T.J."/>
        </authorList>
    </citation>
    <scope>NUCLEOTIDE SEQUENCE</scope>
</reference>
<organism evidence="1">
    <name type="scientific">marine sediment metagenome</name>
    <dbReference type="NCBI Taxonomy" id="412755"/>
    <lineage>
        <taxon>unclassified sequences</taxon>
        <taxon>metagenomes</taxon>
        <taxon>ecological metagenomes</taxon>
    </lineage>
</organism>